<feature type="domain" description="Glycosyl transferase family 3" evidence="4">
    <location>
        <begin position="72"/>
        <end position="320"/>
    </location>
</feature>
<dbReference type="GO" id="GO:0000287">
    <property type="term" value="F:magnesium ion binding"/>
    <property type="evidence" value="ECO:0007669"/>
    <property type="project" value="UniProtKB-UniRule"/>
</dbReference>
<feature type="binding site" evidence="3">
    <location>
        <position position="223"/>
    </location>
    <ligand>
        <name>Mg(2+)</name>
        <dbReference type="ChEBI" id="CHEBI:18420"/>
        <label>2</label>
    </ligand>
</feature>
<comment type="caution">
    <text evidence="6">The sequence shown here is derived from an EMBL/GenBank/DDBJ whole genome shotgun (WGS) entry which is preliminary data.</text>
</comment>
<dbReference type="InterPro" id="IPR036320">
    <property type="entry name" value="Glycosyl_Trfase_fam3_N_dom_sf"/>
</dbReference>
<dbReference type="HAMAP" id="MF_00211">
    <property type="entry name" value="TrpD"/>
    <property type="match status" value="1"/>
</dbReference>
<dbReference type="PANTHER" id="PTHR43285:SF2">
    <property type="entry name" value="ANTHRANILATE PHOSPHORIBOSYLTRANSFERASE"/>
    <property type="match status" value="1"/>
</dbReference>
<feature type="binding site" evidence="3">
    <location>
        <begin position="107"/>
        <end position="115"/>
    </location>
    <ligand>
        <name>5-phospho-alpha-D-ribose 1-diphosphate</name>
        <dbReference type="ChEBI" id="CHEBI:58017"/>
    </ligand>
</feature>
<feature type="binding site" evidence="3">
    <location>
        <position position="224"/>
    </location>
    <ligand>
        <name>Mg(2+)</name>
        <dbReference type="ChEBI" id="CHEBI:18420"/>
        <label>2</label>
    </ligand>
</feature>
<keyword evidence="7" id="KW-1185">Reference proteome</keyword>
<dbReference type="AlphaFoldDB" id="A0A2P8EAL4"/>
<keyword evidence="3" id="KW-0057">Aromatic amino acid biosynthesis</keyword>
<keyword evidence="2 3" id="KW-0808">Transferase</keyword>
<evidence type="ECO:0000259" key="4">
    <source>
        <dbReference type="Pfam" id="PF00591"/>
    </source>
</evidence>
<dbReference type="SUPFAM" id="SSF47648">
    <property type="entry name" value="Nucleoside phosphorylase/phosphoribosyltransferase N-terminal domain"/>
    <property type="match status" value="1"/>
</dbReference>
<keyword evidence="3" id="KW-0822">Tryptophan biosynthesis</keyword>
<keyword evidence="1 3" id="KW-0328">Glycosyltransferase</keyword>
<evidence type="ECO:0000256" key="1">
    <source>
        <dbReference type="ARBA" id="ARBA00022676"/>
    </source>
</evidence>
<dbReference type="GO" id="GO:0005829">
    <property type="term" value="C:cytosol"/>
    <property type="evidence" value="ECO:0007669"/>
    <property type="project" value="TreeGrafter"/>
</dbReference>
<dbReference type="InterPro" id="IPR005940">
    <property type="entry name" value="Anthranilate_Pribosyl_Tfrase"/>
</dbReference>
<dbReference type="RefSeq" id="WP_106566402.1">
    <property type="nucleotide sequence ID" value="NZ_PYGF01000002.1"/>
</dbReference>
<dbReference type="GO" id="GO:0004048">
    <property type="term" value="F:anthranilate phosphoribosyltransferase activity"/>
    <property type="evidence" value="ECO:0007669"/>
    <property type="project" value="UniProtKB-UniRule"/>
</dbReference>
<comment type="pathway">
    <text evidence="3">Amino-acid biosynthesis; L-tryptophan biosynthesis; L-tryptophan from chorismate: step 2/5.</text>
</comment>
<feature type="binding site" evidence="3">
    <location>
        <position position="165"/>
    </location>
    <ligand>
        <name>anthranilate</name>
        <dbReference type="ChEBI" id="CHEBI:16567"/>
        <label>2</label>
    </ligand>
</feature>
<evidence type="ECO:0000256" key="3">
    <source>
        <dbReference type="HAMAP-Rule" id="MF_00211"/>
    </source>
</evidence>
<dbReference type="EMBL" id="PYGF01000002">
    <property type="protein sequence ID" value="PSL06477.1"/>
    <property type="molecule type" value="Genomic_DNA"/>
</dbReference>
<dbReference type="Proteomes" id="UP000240708">
    <property type="component" value="Unassembled WGS sequence"/>
</dbReference>
<comment type="similarity">
    <text evidence="3">Belongs to the anthranilate phosphoribosyltransferase family.</text>
</comment>
<evidence type="ECO:0000313" key="7">
    <source>
        <dbReference type="Proteomes" id="UP000240708"/>
    </source>
</evidence>
<dbReference type="InterPro" id="IPR035902">
    <property type="entry name" value="Nuc_phospho_transferase"/>
</dbReference>
<dbReference type="EC" id="2.4.2.18" evidence="3"/>
<dbReference type="NCBIfam" id="TIGR01245">
    <property type="entry name" value="trpD"/>
    <property type="match status" value="1"/>
</dbReference>
<feature type="binding site" evidence="3">
    <location>
        <position position="224"/>
    </location>
    <ligand>
        <name>Mg(2+)</name>
        <dbReference type="ChEBI" id="CHEBI:18420"/>
        <label>1</label>
    </ligand>
</feature>
<dbReference type="Pfam" id="PF02885">
    <property type="entry name" value="Glycos_trans_3N"/>
    <property type="match status" value="1"/>
</dbReference>
<comment type="caution">
    <text evidence="3">Lacks conserved residue(s) required for the propagation of feature annotation.</text>
</comment>
<comment type="cofactor">
    <cofactor evidence="3">
        <name>Mg(2+)</name>
        <dbReference type="ChEBI" id="CHEBI:18420"/>
    </cofactor>
    <text evidence="3">Binds 2 magnesium ions per monomer.</text>
</comment>
<feature type="domain" description="Glycosyl transferase family 3 N-terminal" evidence="5">
    <location>
        <begin position="2"/>
        <end position="63"/>
    </location>
</feature>
<dbReference type="GO" id="GO:0000162">
    <property type="term" value="P:L-tryptophan biosynthetic process"/>
    <property type="evidence" value="ECO:0007669"/>
    <property type="project" value="UniProtKB-UniRule"/>
</dbReference>
<comment type="function">
    <text evidence="3">Catalyzes the transfer of the phosphoribosyl group of 5-phosphorylribose-1-pyrophosphate (PRPP) to anthranilate to yield N-(5'-phosphoribosyl)-anthranilate (PRA).</text>
</comment>
<keyword evidence="3" id="KW-0460">Magnesium</keyword>
<feature type="binding site" evidence="3">
    <location>
        <position position="87"/>
    </location>
    <ligand>
        <name>5-phospho-alpha-D-ribose 1-diphosphate</name>
        <dbReference type="ChEBI" id="CHEBI:58017"/>
    </ligand>
</feature>
<evidence type="ECO:0000259" key="5">
    <source>
        <dbReference type="Pfam" id="PF02885"/>
    </source>
</evidence>
<feature type="binding site" evidence="3">
    <location>
        <position position="79"/>
    </location>
    <ligand>
        <name>anthranilate</name>
        <dbReference type="ChEBI" id="CHEBI:16567"/>
        <label>1</label>
    </ligand>
</feature>
<gene>
    <name evidence="3" type="primary">trpD</name>
    <name evidence="6" type="ORF">CLV48_102293</name>
</gene>
<protein>
    <recommendedName>
        <fullName evidence="3">Anthranilate phosphoribosyltransferase</fullName>
        <ecNumber evidence="3">2.4.2.18</ecNumber>
    </recommendedName>
</protein>
<name>A0A2P8EAL4_9BACT</name>
<dbReference type="UniPathway" id="UPA00035">
    <property type="reaction ID" value="UER00041"/>
</dbReference>
<feature type="binding site" evidence="3">
    <location>
        <position position="110"/>
    </location>
    <ligand>
        <name>anthranilate</name>
        <dbReference type="ChEBI" id="CHEBI:16567"/>
        <label>1</label>
    </ligand>
</feature>
<dbReference type="PANTHER" id="PTHR43285">
    <property type="entry name" value="ANTHRANILATE PHOSPHORIBOSYLTRANSFERASE"/>
    <property type="match status" value="1"/>
</dbReference>
<dbReference type="Gene3D" id="3.40.1030.10">
    <property type="entry name" value="Nucleoside phosphorylase/phosphoribosyltransferase catalytic domain"/>
    <property type="match status" value="1"/>
</dbReference>
<comment type="subunit">
    <text evidence="3">Homodimer.</text>
</comment>
<keyword evidence="3" id="KW-0028">Amino-acid biosynthesis</keyword>
<evidence type="ECO:0000313" key="6">
    <source>
        <dbReference type="EMBL" id="PSL06477.1"/>
    </source>
</evidence>
<comment type="catalytic activity">
    <reaction evidence="3">
        <text>N-(5-phospho-beta-D-ribosyl)anthranilate + diphosphate = 5-phospho-alpha-D-ribose 1-diphosphate + anthranilate</text>
        <dbReference type="Rhea" id="RHEA:11768"/>
        <dbReference type="ChEBI" id="CHEBI:16567"/>
        <dbReference type="ChEBI" id="CHEBI:18277"/>
        <dbReference type="ChEBI" id="CHEBI:33019"/>
        <dbReference type="ChEBI" id="CHEBI:58017"/>
        <dbReference type="EC" id="2.4.2.18"/>
    </reaction>
</comment>
<sequence length="337" mass="36487">MKEILNHLIEHRTLSKEQAREVLKNIATGSYNQSQIAAFLTVYLMRSITVEELGGFREAMLELCVPVEIDEYNAMDLCGTGGDGKDTFNISTLASFIVAGAGQNVAKHGNTGVSSICGSSNLLAHFGYEFTNDKDKLKKSLDDAGICFLHAPLFHPAMKNVAPIRKELGVKTFFNMLGPMVNPSFPKIQLVGVFSLELARLYAYLYQEYEGRFSILHALDGYDEISLTGDFKMISNEGEKLLSPESFGLPTIVSSSINGGETVEESARIFDNILKGKGTPEQSAVVVANAAAALLTAKPGLSNEEAVAKAQESLFSGQALRVFNALVNPKTSISFAQ</sequence>
<feature type="binding site" evidence="3">
    <location>
        <position position="91"/>
    </location>
    <ligand>
        <name>Mg(2+)</name>
        <dbReference type="ChEBI" id="CHEBI:18420"/>
        <label>1</label>
    </ligand>
</feature>
<feature type="binding site" evidence="3">
    <location>
        <begin position="89"/>
        <end position="92"/>
    </location>
    <ligand>
        <name>5-phospho-alpha-D-ribose 1-diphosphate</name>
        <dbReference type="ChEBI" id="CHEBI:58017"/>
    </ligand>
</feature>
<feature type="binding site" evidence="3">
    <location>
        <position position="119"/>
    </location>
    <ligand>
        <name>5-phospho-alpha-D-ribose 1-diphosphate</name>
        <dbReference type="ChEBI" id="CHEBI:58017"/>
    </ligand>
</feature>
<feature type="binding site" evidence="3">
    <location>
        <position position="79"/>
    </location>
    <ligand>
        <name>5-phospho-alpha-D-ribose 1-diphosphate</name>
        <dbReference type="ChEBI" id="CHEBI:58017"/>
    </ligand>
</feature>
<dbReference type="Gene3D" id="1.20.970.10">
    <property type="entry name" value="Transferase, Pyrimidine Nucleoside Phosphorylase, Chain C"/>
    <property type="match status" value="1"/>
</dbReference>
<dbReference type="InterPro" id="IPR017459">
    <property type="entry name" value="Glycosyl_Trfase_fam3_N_dom"/>
</dbReference>
<accession>A0A2P8EAL4</accession>
<dbReference type="InterPro" id="IPR000312">
    <property type="entry name" value="Glycosyl_Trfase_fam3"/>
</dbReference>
<keyword evidence="3" id="KW-0479">Metal-binding</keyword>
<proteinExistence type="inferred from homology"/>
<evidence type="ECO:0000256" key="2">
    <source>
        <dbReference type="ARBA" id="ARBA00022679"/>
    </source>
</evidence>
<dbReference type="Pfam" id="PF00591">
    <property type="entry name" value="Glycos_transf_3"/>
    <property type="match status" value="1"/>
</dbReference>
<dbReference type="OrthoDB" id="9806430at2"/>
<dbReference type="SUPFAM" id="SSF52418">
    <property type="entry name" value="Nucleoside phosphorylase/phosphoribosyltransferase catalytic domain"/>
    <property type="match status" value="1"/>
</dbReference>
<feature type="binding site" evidence="3">
    <location>
        <begin position="82"/>
        <end position="83"/>
    </location>
    <ligand>
        <name>5-phospho-alpha-D-ribose 1-diphosphate</name>
        <dbReference type="ChEBI" id="CHEBI:58017"/>
    </ligand>
</feature>
<organism evidence="6 7">
    <name type="scientific">Cecembia rubra</name>
    <dbReference type="NCBI Taxonomy" id="1485585"/>
    <lineage>
        <taxon>Bacteria</taxon>
        <taxon>Pseudomonadati</taxon>
        <taxon>Bacteroidota</taxon>
        <taxon>Cytophagia</taxon>
        <taxon>Cytophagales</taxon>
        <taxon>Cyclobacteriaceae</taxon>
        <taxon>Cecembia</taxon>
    </lineage>
</organism>
<reference evidence="6 7" key="1">
    <citation type="submission" date="2018-03" db="EMBL/GenBank/DDBJ databases">
        <title>Genomic Encyclopedia of Archaeal and Bacterial Type Strains, Phase II (KMG-II): from individual species to whole genera.</title>
        <authorList>
            <person name="Goeker M."/>
        </authorList>
    </citation>
    <scope>NUCLEOTIDE SEQUENCE [LARGE SCALE GENOMIC DNA]</scope>
    <source>
        <strain evidence="6 7">DSM 28057</strain>
    </source>
</reference>